<evidence type="ECO:0000256" key="1">
    <source>
        <dbReference type="SAM" id="MobiDB-lite"/>
    </source>
</evidence>
<name>A0A914P3M1_9BILA</name>
<sequence>MQKPTERKPFRPDFSNPPTQKTSTSSFSPAASGNTAEIGAFAKASEKYMANNFSKGLDIPVKPITVTHITCESLDEDWQEPITPRPQIVKNKRVTNRFVKPFPPQTPAMPGNASAANDTSLPLEPRTVSVSSKDSMPQGIERRDIPQHKLKDPYSLAEKPQRFVRSISSQCPALADASLPDLLVQRTVSVSTKDDMPLESKLHTIGTPANKFMDFVTTSASIETFQHSSLTTATNSVNASANFDDKASTSSASHVQNGDNKENASISERYTQVCGSSVTLPSLVQSPDKEIVATTLKAASFVSPQNDNVTVSTSRPVSQVSVTIKTNVEQQTDETSAVSSPLQATNKLGLALYALPEKDFSFKLENGKMVLIHKNVLAVQSSHFYQQFYKSNDGSDCENVYDFDEEAVTLMVKACYEQHFDESILDDNVCEKLVKLATKYNIQCVMNLLPQYLSKRITEESVCSIAVRAYETNDSALRQECAIFIADSLTQKFLPGIENLPIEFNKEIILVFFAKNKK</sequence>
<proteinExistence type="predicted"/>
<dbReference type="Gene3D" id="3.30.710.10">
    <property type="entry name" value="Potassium Channel Kv1.1, Chain A"/>
    <property type="match status" value="1"/>
</dbReference>
<dbReference type="InterPro" id="IPR011333">
    <property type="entry name" value="SKP1/BTB/POZ_sf"/>
</dbReference>
<dbReference type="WBParaSite" id="PDA_v2.g12446.t1">
    <property type="protein sequence ID" value="PDA_v2.g12446.t1"/>
    <property type="gene ID" value="PDA_v2.g12446"/>
</dbReference>
<dbReference type="Pfam" id="PF00651">
    <property type="entry name" value="BTB"/>
    <property type="match status" value="1"/>
</dbReference>
<accession>A0A914P3M1</accession>
<dbReference type="CDD" id="cd18186">
    <property type="entry name" value="BTB_POZ_ZBTB_KLHL-like"/>
    <property type="match status" value="1"/>
</dbReference>
<feature type="compositionally biased region" description="Polar residues" evidence="1">
    <location>
        <begin position="248"/>
        <end position="266"/>
    </location>
</feature>
<dbReference type="SMART" id="SM00225">
    <property type="entry name" value="BTB"/>
    <property type="match status" value="1"/>
</dbReference>
<dbReference type="PROSITE" id="PS50097">
    <property type="entry name" value="BTB"/>
    <property type="match status" value="1"/>
</dbReference>
<feature type="region of interest" description="Disordered" evidence="1">
    <location>
        <begin position="244"/>
        <end position="266"/>
    </location>
</feature>
<feature type="domain" description="BTB" evidence="2">
    <location>
        <begin position="358"/>
        <end position="424"/>
    </location>
</feature>
<feature type="region of interest" description="Disordered" evidence="1">
    <location>
        <begin position="1"/>
        <end position="33"/>
    </location>
</feature>
<protein>
    <submittedName>
        <fullName evidence="4">BTB domain-containing protein</fullName>
    </submittedName>
</protein>
<dbReference type="InterPro" id="IPR000210">
    <property type="entry name" value="BTB/POZ_dom"/>
</dbReference>
<evidence type="ECO:0000259" key="2">
    <source>
        <dbReference type="PROSITE" id="PS50097"/>
    </source>
</evidence>
<dbReference type="Proteomes" id="UP000887578">
    <property type="component" value="Unplaced"/>
</dbReference>
<feature type="compositionally biased region" description="Polar residues" evidence="1">
    <location>
        <begin position="16"/>
        <end position="33"/>
    </location>
</feature>
<feature type="compositionally biased region" description="Basic and acidic residues" evidence="1">
    <location>
        <begin position="1"/>
        <end position="11"/>
    </location>
</feature>
<dbReference type="AlphaFoldDB" id="A0A914P3M1"/>
<keyword evidence="3" id="KW-1185">Reference proteome</keyword>
<evidence type="ECO:0000313" key="3">
    <source>
        <dbReference type="Proteomes" id="UP000887578"/>
    </source>
</evidence>
<evidence type="ECO:0000313" key="4">
    <source>
        <dbReference type="WBParaSite" id="PDA_v2.g12446.t1"/>
    </source>
</evidence>
<dbReference type="SUPFAM" id="SSF54695">
    <property type="entry name" value="POZ domain"/>
    <property type="match status" value="1"/>
</dbReference>
<reference evidence="4" key="1">
    <citation type="submission" date="2022-11" db="UniProtKB">
        <authorList>
            <consortium name="WormBaseParasite"/>
        </authorList>
    </citation>
    <scope>IDENTIFICATION</scope>
</reference>
<organism evidence="3 4">
    <name type="scientific">Panagrolaimus davidi</name>
    <dbReference type="NCBI Taxonomy" id="227884"/>
    <lineage>
        <taxon>Eukaryota</taxon>
        <taxon>Metazoa</taxon>
        <taxon>Ecdysozoa</taxon>
        <taxon>Nematoda</taxon>
        <taxon>Chromadorea</taxon>
        <taxon>Rhabditida</taxon>
        <taxon>Tylenchina</taxon>
        <taxon>Panagrolaimomorpha</taxon>
        <taxon>Panagrolaimoidea</taxon>
        <taxon>Panagrolaimidae</taxon>
        <taxon>Panagrolaimus</taxon>
    </lineage>
</organism>